<evidence type="ECO:0000313" key="3">
    <source>
        <dbReference type="Proteomes" id="UP001142810"/>
    </source>
</evidence>
<protein>
    <submittedName>
        <fullName evidence="2">DUF1289 domain-containing protein</fullName>
    </submittedName>
</protein>
<reference evidence="2" key="1">
    <citation type="submission" date="2022-11" db="EMBL/GenBank/DDBJ databases">
        <title>Alteromonas sp. nov., isolated from sea water of the Qingdao.</title>
        <authorList>
            <person name="Wang Q."/>
        </authorList>
    </citation>
    <scope>NUCLEOTIDE SEQUENCE</scope>
    <source>
        <strain evidence="2">ASW11-7</strain>
    </source>
</reference>
<proteinExistence type="predicted"/>
<dbReference type="EMBL" id="JAPFRD010000002">
    <property type="protein sequence ID" value="MCW8107096.1"/>
    <property type="molecule type" value="Genomic_DNA"/>
</dbReference>
<dbReference type="Pfam" id="PF06945">
    <property type="entry name" value="DUF1289"/>
    <property type="match status" value="1"/>
</dbReference>
<accession>A0ABT3P2W1</accession>
<dbReference type="PANTHER" id="PTHR35175">
    <property type="entry name" value="DUF1289 DOMAIN-CONTAINING PROTEIN"/>
    <property type="match status" value="1"/>
</dbReference>
<comment type="caution">
    <text evidence="2">The sequence shown here is derived from an EMBL/GenBank/DDBJ whole genome shotgun (WGS) entry which is preliminary data.</text>
</comment>
<name>A0ABT3P2W1_9ALTE</name>
<dbReference type="RefSeq" id="WP_265615797.1">
    <property type="nucleotide sequence ID" value="NZ_JAPFRD010000002.1"/>
</dbReference>
<evidence type="ECO:0000313" key="2">
    <source>
        <dbReference type="EMBL" id="MCW8107096.1"/>
    </source>
</evidence>
<organism evidence="2 3">
    <name type="scientific">Alteromonas aquimaris</name>
    <dbReference type="NCBI Taxonomy" id="2998417"/>
    <lineage>
        <taxon>Bacteria</taxon>
        <taxon>Pseudomonadati</taxon>
        <taxon>Pseudomonadota</taxon>
        <taxon>Gammaproteobacteria</taxon>
        <taxon>Alteromonadales</taxon>
        <taxon>Alteromonadaceae</taxon>
        <taxon>Alteromonas/Salinimonas group</taxon>
        <taxon>Alteromonas</taxon>
    </lineage>
</organism>
<sequence>MVTRGEPSPSQLEFFDVPSPCIGVCQSGPRGYCLGCFRSREERLYWLKIDDATKRKIITACQRRKLAAQRNAQQEGGRSKPPPTQADLFEDR</sequence>
<dbReference type="PANTHER" id="PTHR35175:SF1">
    <property type="entry name" value="OXIDOREDUCTASE"/>
    <property type="match status" value="1"/>
</dbReference>
<evidence type="ECO:0000256" key="1">
    <source>
        <dbReference type="SAM" id="MobiDB-lite"/>
    </source>
</evidence>
<dbReference type="Proteomes" id="UP001142810">
    <property type="component" value="Unassembled WGS sequence"/>
</dbReference>
<feature type="region of interest" description="Disordered" evidence="1">
    <location>
        <begin position="68"/>
        <end position="92"/>
    </location>
</feature>
<keyword evidence="3" id="KW-1185">Reference proteome</keyword>
<dbReference type="InterPro" id="IPR010710">
    <property type="entry name" value="DUF1289"/>
</dbReference>
<gene>
    <name evidence="2" type="ORF">OPS25_01080</name>
</gene>